<feature type="compositionally biased region" description="Polar residues" evidence="1">
    <location>
        <begin position="176"/>
        <end position="187"/>
    </location>
</feature>
<keyword evidence="4" id="KW-1185">Reference proteome</keyword>
<gene>
    <name evidence="3" type="ORF">PEVE_00042379</name>
</gene>
<accession>A0ABN8LMJ5</accession>
<evidence type="ECO:0000313" key="3">
    <source>
        <dbReference type="EMBL" id="CAH3018282.1"/>
    </source>
</evidence>
<proteinExistence type="predicted"/>
<evidence type="ECO:0000256" key="1">
    <source>
        <dbReference type="SAM" id="MobiDB-lite"/>
    </source>
</evidence>
<comment type="caution">
    <text evidence="3">The sequence shown here is derived from an EMBL/GenBank/DDBJ whole genome shotgun (WGS) entry which is preliminary data.</text>
</comment>
<reference evidence="3 4" key="1">
    <citation type="submission" date="2022-05" db="EMBL/GenBank/DDBJ databases">
        <authorList>
            <consortium name="Genoscope - CEA"/>
            <person name="William W."/>
        </authorList>
    </citation>
    <scope>NUCLEOTIDE SEQUENCE [LARGE SCALE GENOMIC DNA]</scope>
</reference>
<name>A0ABN8LMJ5_9CNID</name>
<keyword evidence="2" id="KW-0812">Transmembrane</keyword>
<keyword evidence="2" id="KW-1133">Transmembrane helix</keyword>
<feature type="transmembrane region" description="Helical" evidence="2">
    <location>
        <begin position="51"/>
        <end position="70"/>
    </location>
</feature>
<evidence type="ECO:0008006" key="5">
    <source>
        <dbReference type="Google" id="ProtNLM"/>
    </source>
</evidence>
<sequence length="187" mass="21435">MSEKENIFRFNHIDKSKTKEEIQEIKELYKYYHFKFWVYQKAYKHFKKLNLLLNITSSGLIVVGAVAGGLTANPAILGSVSGAGLVLKTFSETKDYKKKIELSKFCYTTYSKVLVELRTSLRGGTFDKDDFLKEMTVLDETVIDFASLVTRFEKQYAKKFLSHPRENVKQNGGEFETTTSSSRPLAQ</sequence>
<feature type="region of interest" description="Disordered" evidence="1">
    <location>
        <begin position="168"/>
        <end position="187"/>
    </location>
</feature>
<organism evidence="3 4">
    <name type="scientific">Porites evermanni</name>
    <dbReference type="NCBI Taxonomy" id="104178"/>
    <lineage>
        <taxon>Eukaryota</taxon>
        <taxon>Metazoa</taxon>
        <taxon>Cnidaria</taxon>
        <taxon>Anthozoa</taxon>
        <taxon>Hexacorallia</taxon>
        <taxon>Scleractinia</taxon>
        <taxon>Fungiina</taxon>
        <taxon>Poritidae</taxon>
        <taxon>Porites</taxon>
    </lineage>
</organism>
<dbReference type="Proteomes" id="UP001159427">
    <property type="component" value="Unassembled WGS sequence"/>
</dbReference>
<protein>
    <recommendedName>
        <fullName evidence="5">SMODS and SLOG-associating 2TM effector domain-containing protein</fullName>
    </recommendedName>
</protein>
<dbReference type="EMBL" id="CALNXI010000083">
    <property type="protein sequence ID" value="CAH3018282.1"/>
    <property type="molecule type" value="Genomic_DNA"/>
</dbReference>
<evidence type="ECO:0000313" key="4">
    <source>
        <dbReference type="Proteomes" id="UP001159427"/>
    </source>
</evidence>
<evidence type="ECO:0000256" key="2">
    <source>
        <dbReference type="SAM" id="Phobius"/>
    </source>
</evidence>
<keyword evidence="2" id="KW-0472">Membrane</keyword>